<dbReference type="GO" id="GO:0016787">
    <property type="term" value="F:hydrolase activity"/>
    <property type="evidence" value="ECO:0007669"/>
    <property type="project" value="UniProtKB-KW"/>
</dbReference>
<dbReference type="InterPro" id="IPR029058">
    <property type="entry name" value="AB_hydrolase_fold"/>
</dbReference>
<evidence type="ECO:0000313" key="4">
    <source>
        <dbReference type="Proteomes" id="UP000249304"/>
    </source>
</evidence>
<dbReference type="OrthoDB" id="27092at2"/>
<keyword evidence="4" id="KW-1185">Reference proteome</keyword>
<sequence length="301" mass="32010">MTVAYERRGTGEPVVLLHGLGSNRQAWDAVVPLLTGERDVITIDLPGFGESPDLPDGQPRDLPTVVDGLGAVFNALGLERPHVVGHSLGGLIALRLGQAGLARSVTAVAPAGFWSQAERWYAFAVLNGARQIARLPEPITAWLSQTILGHAALTGTLYTRADQSTPDAVTAALRALRQAVAFQSTMRAGRAGDLFVGDVPDLPVTIAWGTADRILPARQAARAAAMIPMMRMVWLPECSHVPMNDAPQLISQVILQATTPNSTTERRNTNSTPEIAVPRQPTGIPSSARHVRSAVNGHTNS</sequence>
<evidence type="ECO:0000256" key="1">
    <source>
        <dbReference type="SAM" id="MobiDB-lite"/>
    </source>
</evidence>
<accession>A0A2W2FDU7</accession>
<dbReference type="InterPro" id="IPR000073">
    <property type="entry name" value="AB_hydrolase_1"/>
</dbReference>
<dbReference type="PANTHER" id="PTHR43798">
    <property type="entry name" value="MONOACYLGLYCEROL LIPASE"/>
    <property type="match status" value="1"/>
</dbReference>
<proteinExistence type="predicted"/>
<dbReference type="Pfam" id="PF12697">
    <property type="entry name" value="Abhydrolase_6"/>
    <property type="match status" value="1"/>
</dbReference>
<organism evidence="3 4">
    <name type="scientific">Nonomuraea aridisoli</name>
    <dbReference type="NCBI Taxonomy" id="2070368"/>
    <lineage>
        <taxon>Bacteria</taxon>
        <taxon>Bacillati</taxon>
        <taxon>Actinomycetota</taxon>
        <taxon>Actinomycetes</taxon>
        <taxon>Streptosporangiales</taxon>
        <taxon>Streptosporangiaceae</taxon>
        <taxon>Nonomuraea</taxon>
    </lineage>
</organism>
<gene>
    <name evidence="3" type="ORF">C1J01_10995</name>
</gene>
<dbReference type="EMBL" id="POUD01000033">
    <property type="protein sequence ID" value="PZG19847.1"/>
    <property type="molecule type" value="Genomic_DNA"/>
</dbReference>
<reference evidence="3 4" key="1">
    <citation type="submission" date="2018-01" db="EMBL/GenBank/DDBJ databases">
        <title>Draft genome sequence of Nonomuraea sp. KC333.</title>
        <authorList>
            <person name="Sahin N."/>
            <person name="Saygin H."/>
            <person name="Ay H."/>
        </authorList>
    </citation>
    <scope>NUCLEOTIDE SEQUENCE [LARGE SCALE GENOMIC DNA]</scope>
    <source>
        <strain evidence="3 4">KC333</strain>
    </source>
</reference>
<keyword evidence="3" id="KW-0378">Hydrolase</keyword>
<dbReference type="AlphaFoldDB" id="A0A2W2FDU7"/>
<comment type="caution">
    <text evidence="3">The sequence shown here is derived from an EMBL/GenBank/DDBJ whole genome shotgun (WGS) entry which is preliminary data.</text>
</comment>
<name>A0A2W2FDU7_9ACTN</name>
<feature type="compositionally biased region" description="Low complexity" evidence="1">
    <location>
        <begin position="259"/>
        <end position="274"/>
    </location>
</feature>
<dbReference type="Proteomes" id="UP000249304">
    <property type="component" value="Unassembled WGS sequence"/>
</dbReference>
<dbReference type="SUPFAM" id="SSF53474">
    <property type="entry name" value="alpha/beta-Hydrolases"/>
    <property type="match status" value="1"/>
</dbReference>
<dbReference type="PANTHER" id="PTHR43798:SF33">
    <property type="entry name" value="HYDROLASE, PUTATIVE (AFU_ORTHOLOGUE AFUA_2G14860)-RELATED"/>
    <property type="match status" value="1"/>
</dbReference>
<feature type="region of interest" description="Disordered" evidence="1">
    <location>
        <begin position="259"/>
        <end position="301"/>
    </location>
</feature>
<feature type="domain" description="AB hydrolase-1" evidence="2">
    <location>
        <begin position="14"/>
        <end position="250"/>
    </location>
</feature>
<dbReference type="GO" id="GO:0016020">
    <property type="term" value="C:membrane"/>
    <property type="evidence" value="ECO:0007669"/>
    <property type="project" value="TreeGrafter"/>
</dbReference>
<dbReference type="PRINTS" id="PR00111">
    <property type="entry name" value="ABHYDROLASE"/>
</dbReference>
<evidence type="ECO:0000313" key="3">
    <source>
        <dbReference type="EMBL" id="PZG19847.1"/>
    </source>
</evidence>
<protein>
    <submittedName>
        <fullName evidence="3">Alpha/beta hydrolase</fullName>
    </submittedName>
</protein>
<dbReference type="InterPro" id="IPR050266">
    <property type="entry name" value="AB_hydrolase_sf"/>
</dbReference>
<dbReference type="Gene3D" id="3.40.50.1820">
    <property type="entry name" value="alpha/beta hydrolase"/>
    <property type="match status" value="1"/>
</dbReference>
<evidence type="ECO:0000259" key="2">
    <source>
        <dbReference type="Pfam" id="PF12697"/>
    </source>
</evidence>